<sequence length="231" mass="25993">MKEEITKPLGEVTSEKIIKLIVDHNLKIGDKLPNEYELADKLGVGRSTIREAIKALVSRNILEIKRGSGTFIRCGVADDPLGLIFVKDKLKLAVDLLEIRFMIEPKIASLAAINATKEDIEEMSKLCDEVEELILNGIPHMEKDIEFHTAIARSSKNLVTTNLVPIINKSISVFIDITNTQLKNETIETHREILNAIKNKNANEAHDAMLLHLAYNRRNINRIVAENKLNK</sequence>
<organism evidence="5 6">
    <name type="scientific">Paeniclostridium hominis</name>
    <dbReference type="NCBI Taxonomy" id="2764329"/>
    <lineage>
        <taxon>Bacteria</taxon>
        <taxon>Bacillati</taxon>
        <taxon>Bacillota</taxon>
        <taxon>Clostridia</taxon>
        <taxon>Peptostreptococcales</taxon>
        <taxon>Peptostreptococcaceae</taxon>
        <taxon>Paeniclostridium</taxon>
    </lineage>
</organism>
<gene>
    <name evidence="5" type="ORF">H8891_04280</name>
</gene>
<dbReference type="PANTHER" id="PTHR43537">
    <property type="entry name" value="TRANSCRIPTIONAL REGULATOR, GNTR FAMILY"/>
    <property type="match status" value="1"/>
</dbReference>
<dbReference type="SMART" id="SM00895">
    <property type="entry name" value="FCD"/>
    <property type="match status" value="1"/>
</dbReference>
<dbReference type="RefSeq" id="WP_187005332.1">
    <property type="nucleotide sequence ID" value="NZ_JACRWD010000001.1"/>
</dbReference>
<keyword evidence="6" id="KW-1185">Reference proteome</keyword>
<dbReference type="SUPFAM" id="SSF46785">
    <property type="entry name" value="Winged helix' DNA-binding domain"/>
    <property type="match status" value="1"/>
</dbReference>
<dbReference type="InterPro" id="IPR008920">
    <property type="entry name" value="TF_FadR/GntR_C"/>
</dbReference>
<dbReference type="InterPro" id="IPR036390">
    <property type="entry name" value="WH_DNA-bd_sf"/>
</dbReference>
<evidence type="ECO:0000256" key="3">
    <source>
        <dbReference type="ARBA" id="ARBA00023163"/>
    </source>
</evidence>
<keyword evidence="3" id="KW-0804">Transcription</keyword>
<feature type="domain" description="HTH gntR-type" evidence="4">
    <location>
        <begin position="7"/>
        <end position="75"/>
    </location>
</feature>
<dbReference type="PROSITE" id="PS50949">
    <property type="entry name" value="HTH_GNTR"/>
    <property type="match status" value="1"/>
</dbReference>
<dbReference type="InterPro" id="IPR000524">
    <property type="entry name" value="Tscrpt_reg_HTH_GntR"/>
</dbReference>
<dbReference type="InterPro" id="IPR036388">
    <property type="entry name" value="WH-like_DNA-bd_sf"/>
</dbReference>
<evidence type="ECO:0000259" key="4">
    <source>
        <dbReference type="PROSITE" id="PS50949"/>
    </source>
</evidence>
<dbReference type="PRINTS" id="PR00035">
    <property type="entry name" value="HTHGNTR"/>
</dbReference>
<dbReference type="Proteomes" id="UP000611796">
    <property type="component" value="Unassembled WGS sequence"/>
</dbReference>
<name>A0ABR7K1P7_9FIRM</name>
<proteinExistence type="predicted"/>
<reference evidence="5 6" key="1">
    <citation type="submission" date="2020-08" db="EMBL/GenBank/DDBJ databases">
        <authorList>
            <person name="Liu C."/>
            <person name="Sun Q."/>
        </authorList>
    </citation>
    <scope>NUCLEOTIDE SEQUENCE [LARGE SCALE GENOMIC DNA]</scope>
    <source>
        <strain evidence="5 6">NSJ-45</strain>
    </source>
</reference>
<evidence type="ECO:0000313" key="6">
    <source>
        <dbReference type="Proteomes" id="UP000611796"/>
    </source>
</evidence>
<dbReference type="Gene3D" id="1.10.10.10">
    <property type="entry name" value="Winged helix-like DNA-binding domain superfamily/Winged helix DNA-binding domain"/>
    <property type="match status" value="1"/>
</dbReference>
<dbReference type="InterPro" id="IPR011711">
    <property type="entry name" value="GntR_C"/>
</dbReference>
<dbReference type="CDD" id="cd07377">
    <property type="entry name" value="WHTH_GntR"/>
    <property type="match status" value="1"/>
</dbReference>
<evidence type="ECO:0000256" key="1">
    <source>
        <dbReference type="ARBA" id="ARBA00023015"/>
    </source>
</evidence>
<dbReference type="PANTHER" id="PTHR43537:SF5">
    <property type="entry name" value="UXU OPERON TRANSCRIPTIONAL REGULATOR"/>
    <property type="match status" value="1"/>
</dbReference>
<dbReference type="Pfam" id="PF00392">
    <property type="entry name" value="GntR"/>
    <property type="match status" value="1"/>
</dbReference>
<protein>
    <submittedName>
        <fullName evidence="5">FadR family transcriptional regulator</fullName>
    </submittedName>
</protein>
<keyword evidence="2" id="KW-0238">DNA-binding</keyword>
<dbReference type="SMART" id="SM00345">
    <property type="entry name" value="HTH_GNTR"/>
    <property type="match status" value="1"/>
</dbReference>
<evidence type="ECO:0000313" key="5">
    <source>
        <dbReference type="EMBL" id="MBC6003012.1"/>
    </source>
</evidence>
<dbReference type="SUPFAM" id="SSF48008">
    <property type="entry name" value="GntR ligand-binding domain-like"/>
    <property type="match status" value="1"/>
</dbReference>
<dbReference type="Gene3D" id="1.20.120.530">
    <property type="entry name" value="GntR ligand-binding domain-like"/>
    <property type="match status" value="1"/>
</dbReference>
<evidence type="ECO:0000256" key="2">
    <source>
        <dbReference type="ARBA" id="ARBA00023125"/>
    </source>
</evidence>
<accession>A0ABR7K1P7</accession>
<dbReference type="EMBL" id="JACRWD010000001">
    <property type="protein sequence ID" value="MBC6003012.1"/>
    <property type="molecule type" value="Genomic_DNA"/>
</dbReference>
<keyword evidence="1" id="KW-0805">Transcription regulation</keyword>
<dbReference type="Pfam" id="PF07729">
    <property type="entry name" value="FCD"/>
    <property type="match status" value="1"/>
</dbReference>
<comment type="caution">
    <text evidence="5">The sequence shown here is derived from an EMBL/GenBank/DDBJ whole genome shotgun (WGS) entry which is preliminary data.</text>
</comment>